<feature type="domain" description="Aspartate/glutamate/uridylate kinase" evidence="10">
    <location>
        <begin position="8"/>
        <end position="289"/>
    </location>
</feature>
<dbReference type="STRING" id="1423776.FD04_GL001258"/>
<evidence type="ECO:0000256" key="6">
    <source>
        <dbReference type="ARBA" id="ARBA00022777"/>
    </source>
</evidence>
<dbReference type="SUPFAM" id="SSF53633">
    <property type="entry name" value="Carbamate kinase-like"/>
    <property type="match status" value="1"/>
</dbReference>
<keyword evidence="6 9" id="KW-0418">Kinase</keyword>
<keyword evidence="4" id="KW-0056">Arginine metabolism</keyword>
<sequence length="325" mass="34526">MINMTGRRIVVALGGNAILAKDASAEAQQRALQETARHLVNFVKEGDQLIITHGNGPQVGNLLLQQAAGSTETNPPMPLDTAVAMTQGSIGYWLQNALTTALAEQGLSSDVATLVTQVVVSDDDPAFTHPTKPIGPFYDLTAMQKINATHPEFEFVEDAGRGFRRVVPSPRPVDVKEAGVVKAMVNAGIIPIACGGGGVPVVSSHNQLIGREAVIDKDFASEKLAELVEADLLIILTAVDHVYVDFNQPTQRALTKVAIDELREYVTDGQFAAGSMLPKVEAAMAFVTHRPTGQAVITSLENLADYVQTGSGTVISSQALVTDYD</sequence>
<evidence type="ECO:0000256" key="7">
    <source>
        <dbReference type="ARBA" id="ARBA00048467"/>
    </source>
</evidence>
<dbReference type="Gene3D" id="3.40.1160.10">
    <property type="entry name" value="Acetylglutamate kinase-like"/>
    <property type="match status" value="1"/>
</dbReference>
<proteinExistence type="inferred from homology"/>
<reference evidence="11 12" key="1">
    <citation type="journal article" date="2015" name="Genome Announc.">
        <title>Expanding the biotechnology potential of lactobacilli through comparative genomics of 213 strains and associated genera.</title>
        <authorList>
            <person name="Sun Z."/>
            <person name="Harris H.M."/>
            <person name="McCann A."/>
            <person name="Guo C."/>
            <person name="Argimon S."/>
            <person name="Zhang W."/>
            <person name="Yang X."/>
            <person name="Jeffery I.B."/>
            <person name="Cooney J.C."/>
            <person name="Kagawa T.F."/>
            <person name="Liu W."/>
            <person name="Song Y."/>
            <person name="Salvetti E."/>
            <person name="Wrobel A."/>
            <person name="Rasinkangas P."/>
            <person name="Parkhill J."/>
            <person name="Rea M.C."/>
            <person name="O'Sullivan O."/>
            <person name="Ritari J."/>
            <person name="Douillard F.P."/>
            <person name="Paul Ross R."/>
            <person name="Yang R."/>
            <person name="Briner A.E."/>
            <person name="Felis G.E."/>
            <person name="de Vos W.M."/>
            <person name="Barrangou R."/>
            <person name="Klaenhammer T.R."/>
            <person name="Caufield P.W."/>
            <person name="Cui Y."/>
            <person name="Zhang H."/>
            <person name="O'Toole P.W."/>
        </authorList>
    </citation>
    <scope>NUCLEOTIDE SEQUENCE [LARGE SCALE GENOMIC DNA]</scope>
    <source>
        <strain evidence="11 12">DSM 19909</strain>
    </source>
</reference>
<evidence type="ECO:0000259" key="10">
    <source>
        <dbReference type="Pfam" id="PF00696"/>
    </source>
</evidence>
<evidence type="ECO:0000256" key="3">
    <source>
        <dbReference type="ARBA" id="ARBA00013070"/>
    </source>
</evidence>
<comment type="caution">
    <text evidence="11">The sequence shown here is derived from an EMBL/GenBank/DDBJ whole genome shotgun (WGS) entry which is preliminary data.</text>
</comment>
<evidence type="ECO:0000313" key="11">
    <source>
        <dbReference type="EMBL" id="KRK98277.1"/>
    </source>
</evidence>
<keyword evidence="5 9" id="KW-0808">Transferase</keyword>
<dbReference type="CDD" id="cd04235">
    <property type="entry name" value="AAK_CK"/>
    <property type="match status" value="1"/>
</dbReference>
<dbReference type="AlphaFoldDB" id="A0A0R1LQZ1"/>
<evidence type="ECO:0000256" key="5">
    <source>
        <dbReference type="ARBA" id="ARBA00022679"/>
    </source>
</evidence>
<evidence type="ECO:0000256" key="4">
    <source>
        <dbReference type="ARBA" id="ARBA00022503"/>
    </source>
</evidence>
<dbReference type="FunFam" id="3.40.1160.10:FF:000007">
    <property type="entry name" value="Carbamate kinase"/>
    <property type="match status" value="1"/>
</dbReference>
<comment type="similarity">
    <text evidence="2 9">Belongs to the carbamate kinase family.</text>
</comment>
<dbReference type="Proteomes" id="UP000051160">
    <property type="component" value="Unassembled WGS sequence"/>
</dbReference>
<dbReference type="EMBL" id="AZEE01000028">
    <property type="protein sequence ID" value="KRK98277.1"/>
    <property type="molecule type" value="Genomic_DNA"/>
</dbReference>
<gene>
    <name evidence="11" type="ORF">FD04_GL001258</name>
</gene>
<evidence type="ECO:0000313" key="12">
    <source>
        <dbReference type="Proteomes" id="UP000051160"/>
    </source>
</evidence>
<dbReference type="InterPro" id="IPR036393">
    <property type="entry name" value="AceGlu_kinase-like_sf"/>
</dbReference>
<dbReference type="GO" id="GO:0008804">
    <property type="term" value="F:carbamate kinase activity"/>
    <property type="evidence" value="ECO:0007669"/>
    <property type="project" value="UniProtKB-UniRule"/>
</dbReference>
<evidence type="ECO:0000256" key="8">
    <source>
        <dbReference type="NCBIfam" id="TIGR00746"/>
    </source>
</evidence>
<protein>
    <recommendedName>
        <fullName evidence="3 8">Carbamate kinase</fullName>
    </recommendedName>
</protein>
<dbReference type="GO" id="GO:0019546">
    <property type="term" value="P:L-arginine deiminase pathway"/>
    <property type="evidence" value="ECO:0007669"/>
    <property type="project" value="TreeGrafter"/>
</dbReference>
<dbReference type="InterPro" id="IPR001048">
    <property type="entry name" value="Asp/Glu/Uridylate_kinase"/>
</dbReference>
<organism evidence="11 12">
    <name type="scientific">Secundilactobacillus odoratitofui DSM 19909 = JCM 15043</name>
    <dbReference type="NCBI Taxonomy" id="1423776"/>
    <lineage>
        <taxon>Bacteria</taxon>
        <taxon>Bacillati</taxon>
        <taxon>Bacillota</taxon>
        <taxon>Bacilli</taxon>
        <taxon>Lactobacillales</taxon>
        <taxon>Lactobacillaceae</taxon>
        <taxon>Secundilactobacillus</taxon>
    </lineage>
</organism>
<dbReference type="PRINTS" id="PR01469">
    <property type="entry name" value="CARBMTKINASE"/>
</dbReference>
<comment type="catalytic activity">
    <reaction evidence="7">
        <text>hydrogencarbonate + NH4(+) + ATP = carbamoyl phosphate + ADP + H2O + H(+)</text>
        <dbReference type="Rhea" id="RHEA:10152"/>
        <dbReference type="ChEBI" id="CHEBI:15377"/>
        <dbReference type="ChEBI" id="CHEBI:15378"/>
        <dbReference type="ChEBI" id="CHEBI:17544"/>
        <dbReference type="ChEBI" id="CHEBI:28938"/>
        <dbReference type="ChEBI" id="CHEBI:30616"/>
        <dbReference type="ChEBI" id="CHEBI:58228"/>
        <dbReference type="ChEBI" id="CHEBI:456216"/>
        <dbReference type="EC" id="2.7.2.2"/>
    </reaction>
</comment>
<dbReference type="PANTHER" id="PTHR30409:SF1">
    <property type="entry name" value="CARBAMATE KINASE-RELATED"/>
    <property type="match status" value="1"/>
</dbReference>
<dbReference type="PIRSF" id="PIRSF000723">
    <property type="entry name" value="Carbamate_kin"/>
    <property type="match status" value="1"/>
</dbReference>
<dbReference type="PATRIC" id="fig|1423776.4.peg.1271"/>
<evidence type="ECO:0000256" key="9">
    <source>
        <dbReference type="PIRNR" id="PIRNR000723"/>
    </source>
</evidence>
<comment type="pathway">
    <text evidence="1">Metabolic intermediate metabolism; carbamoyl phosphate degradation; CO(2) and NH(3) from carbamoyl phosphate: step 1/1.</text>
</comment>
<dbReference type="UniPathway" id="UPA00996">
    <property type="reaction ID" value="UER00366"/>
</dbReference>
<dbReference type="GO" id="GO:0005829">
    <property type="term" value="C:cytosol"/>
    <property type="evidence" value="ECO:0007669"/>
    <property type="project" value="TreeGrafter"/>
</dbReference>
<evidence type="ECO:0000256" key="2">
    <source>
        <dbReference type="ARBA" id="ARBA00011066"/>
    </source>
</evidence>
<name>A0A0R1LQZ1_9LACO</name>
<dbReference type="InterPro" id="IPR003964">
    <property type="entry name" value="Carb_kinase"/>
</dbReference>
<accession>A0A0R1LQZ1</accession>
<dbReference type="NCBIfam" id="NF009007">
    <property type="entry name" value="PRK12352.1"/>
    <property type="match status" value="1"/>
</dbReference>
<evidence type="ECO:0000256" key="1">
    <source>
        <dbReference type="ARBA" id="ARBA00005118"/>
    </source>
</evidence>
<keyword evidence="12" id="KW-1185">Reference proteome</keyword>
<dbReference type="NCBIfam" id="TIGR00746">
    <property type="entry name" value="arcC"/>
    <property type="match status" value="1"/>
</dbReference>
<dbReference type="PANTHER" id="PTHR30409">
    <property type="entry name" value="CARBAMATE KINASE"/>
    <property type="match status" value="1"/>
</dbReference>
<dbReference type="Pfam" id="PF00696">
    <property type="entry name" value="AA_kinase"/>
    <property type="match status" value="1"/>
</dbReference>